<evidence type="ECO:0000256" key="7">
    <source>
        <dbReference type="PROSITE-ProRule" id="PRU00076"/>
    </source>
</evidence>
<keyword evidence="8" id="KW-0479">Metal-binding</keyword>
<dbReference type="InterPro" id="IPR006586">
    <property type="entry name" value="ADAM_Cys-rich"/>
</dbReference>
<dbReference type="Pfam" id="PF08516">
    <property type="entry name" value="ADAM_CR"/>
    <property type="match status" value="1"/>
</dbReference>
<dbReference type="Pfam" id="PF01421">
    <property type="entry name" value="Reprolysin"/>
    <property type="match status" value="1"/>
</dbReference>
<keyword evidence="13" id="KW-1185">Reference proteome</keyword>
<dbReference type="SUPFAM" id="SSF55486">
    <property type="entry name" value="Metalloproteases ('zincins'), catalytic domain"/>
    <property type="match status" value="1"/>
</dbReference>
<keyword evidence="3" id="KW-1133">Transmembrane helix</keyword>
<dbReference type="PROSITE" id="PS50214">
    <property type="entry name" value="DISINTEGRIN_2"/>
    <property type="match status" value="1"/>
</dbReference>
<dbReference type="InterPro" id="IPR001762">
    <property type="entry name" value="Disintegrin_dom"/>
</dbReference>
<organism evidence="12 13">
    <name type="scientific">Anas zonorhyncha</name>
    <name type="common">Eastern spot-billed duck</name>
    <dbReference type="NCBI Taxonomy" id="75864"/>
    <lineage>
        <taxon>Eukaryota</taxon>
        <taxon>Metazoa</taxon>
        <taxon>Chordata</taxon>
        <taxon>Craniata</taxon>
        <taxon>Vertebrata</taxon>
        <taxon>Euteleostomi</taxon>
        <taxon>Archelosauria</taxon>
        <taxon>Archosauria</taxon>
        <taxon>Dinosauria</taxon>
        <taxon>Saurischia</taxon>
        <taxon>Theropoda</taxon>
        <taxon>Coelurosauria</taxon>
        <taxon>Aves</taxon>
        <taxon>Neognathae</taxon>
        <taxon>Galloanserae</taxon>
        <taxon>Anseriformes</taxon>
        <taxon>Anatidae</taxon>
        <taxon>Anatinae</taxon>
        <taxon>Anas</taxon>
    </lineage>
</organism>
<evidence type="ECO:0000256" key="2">
    <source>
        <dbReference type="ARBA" id="ARBA00022692"/>
    </source>
</evidence>
<dbReference type="FunFam" id="4.10.70.10:FF:000001">
    <property type="entry name" value="Disintegrin and metalloproteinase domain-containing protein 22"/>
    <property type="match status" value="1"/>
</dbReference>
<evidence type="ECO:0000256" key="3">
    <source>
        <dbReference type="ARBA" id="ARBA00022989"/>
    </source>
</evidence>
<feature type="domain" description="Disintegrin" evidence="10">
    <location>
        <begin position="329"/>
        <end position="415"/>
    </location>
</feature>
<feature type="domain" description="Peptidase M12B" evidence="11">
    <location>
        <begin position="181"/>
        <end position="321"/>
    </location>
</feature>
<keyword evidence="7" id="KW-0245">EGF-like domain</keyword>
<dbReference type="GO" id="GO:0004222">
    <property type="term" value="F:metalloendopeptidase activity"/>
    <property type="evidence" value="ECO:0007669"/>
    <property type="project" value="InterPro"/>
</dbReference>
<feature type="binding site" evidence="8">
    <location>
        <position position="281"/>
    </location>
    <ligand>
        <name>Zn(2+)</name>
        <dbReference type="ChEBI" id="CHEBI:29105"/>
        <note>catalytic</note>
    </ligand>
</feature>
<keyword evidence="8" id="KW-0862">Zinc</keyword>
<dbReference type="SMART" id="SM00050">
    <property type="entry name" value="DISIN"/>
    <property type="match status" value="1"/>
</dbReference>
<dbReference type="AlphaFoldDB" id="A0A8B9V212"/>
<evidence type="ECO:0008006" key="14">
    <source>
        <dbReference type="Google" id="ProtNLM"/>
    </source>
</evidence>
<dbReference type="PROSITE" id="PS50026">
    <property type="entry name" value="EGF_3"/>
    <property type="match status" value="1"/>
</dbReference>
<dbReference type="InterPro" id="IPR036436">
    <property type="entry name" value="Disintegrin_dom_sf"/>
</dbReference>
<accession>A0A8B9V212</accession>
<evidence type="ECO:0000256" key="1">
    <source>
        <dbReference type="ARBA" id="ARBA00004167"/>
    </source>
</evidence>
<comment type="caution">
    <text evidence="7">Lacks conserved residue(s) required for the propagation of feature annotation.</text>
</comment>
<dbReference type="PANTHER" id="PTHR11905">
    <property type="entry name" value="ADAM A DISINTEGRIN AND METALLOPROTEASE DOMAIN"/>
    <property type="match status" value="1"/>
</dbReference>
<dbReference type="Ensembl" id="ENSAZOT00000018385.1">
    <property type="protein sequence ID" value="ENSAZOP00000017099.1"/>
    <property type="gene ID" value="ENSAZOG00000011106.1"/>
</dbReference>
<dbReference type="SUPFAM" id="SSF57552">
    <property type="entry name" value="Blood coagulation inhibitor (disintegrin)"/>
    <property type="match status" value="1"/>
</dbReference>
<feature type="active site" evidence="8">
    <location>
        <position position="272"/>
    </location>
</feature>
<feature type="disulfide bond" evidence="6">
    <location>
        <begin position="387"/>
        <end position="407"/>
    </location>
</feature>
<dbReference type="Gene3D" id="3.40.390.10">
    <property type="entry name" value="Collagenase (Catalytic Domain)"/>
    <property type="match status" value="1"/>
</dbReference>
<dbReference type="InterPro" id="IPR024079">
    <property type="entry name" value="MetalloPept_cat_dom_sf"/>
</dbReference>
<proteinExistence type="predicted"/>
<dbReference type="PROSITE" id="PS00427">
    <property type="entry name" value="DISINTEGRIN_1"/>
    <property type="match status" value="1"/>
</dbReference>
<feature type="domain" description="EGF-like" evidence="9">
    <location>
        <begin position="549"/>
        <end position="583"/>
    </location>
</feature>
<dbReference type="Gene3D" id="4.10.70.10">
    <property type="entry name" value="Disintegrin domain"/>
    <property type="match status" value="1"/>
</dbReference>
<protein>
    <recommendedName>
        <fullName evidence="14">ADAM metallopeptidase domain 9</fullName>
    </recommendedName>
</protein>
<dbReference type="SMART" id="SM00608">
    <property type="entry name" value="ACR"/>
    <property type="match status" value="1"/>
</dbReference>
<dbReference type="CDD" id="cd04269">
    <property type="entry name" value="ZnMc_adamalysin_II_like"/>
    <property type="match status" value="1"/>
</dbReference>
<evidence type="ECO:0000256" key="5">
    <source>
        <dbReference type="ARBA" id="ARBA00023157"/>
    </source>
</evidence>
<dbReference type="InterPro" id="IPR001590">
    <property type="entry name" value="Peptidase_M12B"/>
</dbReference>
<dbReference type="InterPro" id="IPR018358">
    <property type="entry name" value="Disintegrin_CS"/>
</dbReference>
<evidence type="ECO:0000259" key="11">
    <source>
        <dbReference type="PROSITE" id="PS50215"/>
    </source>
</evidence>
<evidence type="ECO:0000259" key="9">
    <source>
        <dbReference type="PROSITE" id="PS50026"/>
    </source>
</evidence>
<dbReference type="PROSITE" id="PS50215">
    <property type="entry name" value="ADAM_MEPRO"/>
    <property type="match status" value="1"/>
</dbReference>
<reference evidence="12" key="1">
    <citation type="submission" date="2025-08" db="UniProtKB">
        <authorList>
            <consortium name="Ensembl"/>
        </authorList>
    </citation>
    <scope>IDENTIFICATION</scope>
</reference>
<name>A0A8B9V212_9AVES</name>
<feature type="binding site" evidence="8">
    <location>
        <position position="271"/>
    </location>
    <ligand>
        <name>Zn(2+)</name>
        <dbReference type="ChEBI" id="CHEBI:29105"/>
        <note>catalytic</note>
    </ligand>
</feature>
<evidence type="ECO:0000313" key="12">
    <source>
        <dbReference type="Ensembl" id="ENSAZOP00000017099.1"/>
    </source>
</evidence>
<dbReference type="InterPro" id="IPR000742">
    <property type="entry name" value="EGF"/>
</dbReference>
<reference evidence="12" key="2">
    <citation type="submission" date="2025-09" db="UniProtKB">
        <authorList>
            <consortium name="Ensembl"/>
        </authorList>
    </citation>
    <scope>IDENTIFICATION</scope>
</reference>
<dbReference type="GO" id="GO:0006508">
    <property type="term" value="P:proteolysis"/>
    <property type="evidence" value="ECO:0007669"/>
    <property type="project" value="InterPro"/>
</dbReference>
<keyword evidence="2" id="KW-0812">Transmembrane</keyword>
<comment type="subcellular location">
    <subcellularLocation>
        <location evidence="1">Membrane</location>
        <topology evidence="1">Single-pass membrane protein</topology>
    </subcellularLocation>
</comment>
<sequence length="613" mass="67585">MQVMHIKYIHRRKIYLLGKRDFQVFIFVAFMFNNSLRYKTSGSAHCYYHGTVEGIADSMLALSTCDGLRGIIYIGGKWYGIEPLNSSSTFEHMFYRLEDMEHIPFRCGMQNDSLHHEMKMFVKQSVKYAFSSNSTSSGEKLLRVNAFLFLSCGLQSKQSPQSVPDVNGLWIFIYLFIFLQMYRALNIQIVLVGLEIWTVTNPISVMDGSAGDVLGRFVSWRQKDLLKRSRNDVSHLIIGSYGGSIGMAFVGTVCSHVQGGNLLRHATVVAHELGHNLGMKHDDERCPASYIMGSRNFSTCSADDFENFILNGGGNCLRNPPKTSNVYKEPVCGNNVVDNNEECDCGKPQECTNPCCDAATCKLTSGSQCAQGLCCKNCKFKVAGTECRSKMDFCDLPEYCNGSYAYCPDDVYIMNGYPCNDMKAYCYYGVCQSFDSQCEAIYGKGARKAPNLCFEKANIKGDRFGNCGMKGGVYKKCSVHLCGKVQCTSVSLQNLPAWSVVNNASGVLCWSSDFDLGSDIPDPAQVHDGTACGEKKACLDFECVDASFLGYSCDVKQKCNNNGVCNNNGNCHCHSGWAPPFCNQPGYGGSVDSGPAHIGRTLKLSFILPPVSD</sequence>
<dbReference type="PROSITE" id="PS01186">
    <property type="entry name" value="EGF_2"/>
    <property type="match status" value="1"/>
</dbReference>
<evidence type="ECO:0000256" key="6">
    <source>
        <dbReference type="PROSITE-ProRule" id="PRU00068"/>
    </source>
</evidence>
<evidence type="ECO:0000259" key="10">
    <source>
        <dbReference type="PROSITE" id="PS50214"/>
    </source>
</evidence>
<dbReference type="GO" id="GO:0005886">
    <property type="term" value="C:plasma membrane"/>
    <property type="evidence" value="ECO:0007669"/>
    <property type="project" value="TreeGrafter"/>
</dbReference>
<evidence type="ECO:0000313" key="13">
    <source>
        <dbReference type="Proteomes" id="UP000694549"/>
    </source>
</evidence>
<dbReference type="Proteomes" id="UP000694549">
    <property type="component" value="Unplaced"/>
</dbReference>
<feature type="disulfide bond" evidence="7">
    <location>
        <begin position="573"/>
        <end position="582"/>
    </location>
</feature>
<dbReference type="GO" id="GO:0046872">
    <property type="term" value="F:metal ion binding"/>
    <property type="evidence" value="ECO:0007669"/>
    <property type="project" value="UniProtKB-KW"/>
</dbReference>
<keyword evidence="4" id="KW-0472">Membrane</keyword>
<evidence type="ECO:0000256" key="4">
    <source>
        <dbReference type="ARBA" id="ARBA00023136"/>
    </source>
</evidence>
<dbReference type="PRINTS" id="PR00289">
    <property type="entry name" value="DISINTEGRIN"/>
</dbReference>
<keyword evidence="5 7" id="KW-1015">Disulfide bond</keyword>
<dbReference type="PANTHER" id="PTHR11905:SF122">
    <property type="entry name" value="DISINTEGRIN AND METALLOPROTEINASE DOMAIN-CONTAINING PROTEIN 9"/>
    <property type="match status" value="1"/>
</dbReference>
<dbReference type="Pfam" id="PF00200">
    <property type="entry name" value="Disintegrin"/>
    <property type="match status" value="1"/>
</dbReference>
<evidence type="ECO:0000256" key="8">
    <source>
        <dbReference type="PROSITE-ProRule" id="PRU00276"/>
    </source>
</evidence>
<feature type="binding site" evidence="8">
    <location>
        <position position="275"/>
    </location>
    <ligand>
        <name>Zn(2+)</name>
        <dbReference type="ChEBI" id="CHEBI:29105"/>
        <note>catalytic</note>
    </ligand>
</feature>
<dbReference type="InterPro" id="IPR034027">
    <property type="entry name" value="Reprolysin_adamalysin"/>
</dbReference>